<keyword evidence="6 8" id="KW-1133">Transmembrane helix</keyword>
<sequence>MNWSRSLADNIAGRIHSANPHHSVSLPVQRYAIETIITNSIIIAVSLAIGSLLTNASLVLLALIAFLLLRFITGGYHFSSPTACIVTTVIALNLIPLLAQSVQSDTMTQILTLTSLLLCICFAPQGKRSIVKQHLTIKLVGGAIISVNFAVMSAILAIAFLLQTATLIHFKKGGVRT</sequence>
<evidence type="ECO:0000256" key="1">
    <source>
        <dbReference type="ARBA" id="ARBA00022475"/>
    </source>
</evidence>
<feature type="transmembrane region" description="Helical" evidence="8">
    <location>
        <begin position="106"/>
        <end position="123"/>
    </location>
</feature>
<dbReference type="Proteomes" id="UP001596028">
    <property type="component" value="Unassembled WGS sequence"/>
</dbReference>
<keyword evidence="7 8" id="KW-0472">Membrane</keyword>
<evidence type="ECO:0000256" key="5">
    <source>
        <dbReference type="ARBA" id="ARBA00022801"/>
    </source>
</evidence>
<evidence type="ECO:0000313" key="9">
    <source>
        <dbReference type="EMBL" id="MFC4600639.1"/>
    </source>
</evidence>
<feature type="transmembrane region" description="Helical" evidence="8">
    <location>
        <begin position="135"/>
        <end position="162"/>
    </location>
</feature>
<keyword evidence="5" id="KW-0378">Hydrolase</keyword>
<dbReference type="RefSeq" id="WP_378099903.1">
    <property type="nucleotide sequence ID" value="NZ_JBHSEP010000018.1"/>
</dbReference>
<keyword evidence="1" id="KW-1003">Cell membrane</keyword>
<dbReference type="SMART" id="SM00793">
    <property type="entry name" value="AgrB"/>
    <property type="match status" value="1"/>
</dbReference>
<keyword evidence="3" id="KW-0645">Protease</keyword>
<dbReference type="EMBL" id="JBHSEP010000018">
    <property type="protein sequence ID" value="MFC4600639.1"/>
    <property type="molecule type" value="Genomic_DNA"/>
</dbReference>
<comment type="caution">
    <text evidence="9">The sequence shown here is derived from an EMBL/GenBank/DDBJ whole genome shotgun (WGS) entry which is preliminary data.</text>
</comment>
<dbReference type="InterPro" id="IPR006741">
    <property type="entry name" value="AgrB"/>
</dbReference>
<evidence type="ECO:0000256" key="3">
    <source>
        <dbReference type="ARBA" id="ARBA00022670"/>
    </source>
</evidence>
<dbReference type="Pfam" id="PF04647">
    <property type="entry name" value="AgrB"/>
    <property type="match status" value="1"/>
</dbReference>
<keyword evidence="4 8" id="KW-0812">Transmembrane</keyword>
<evidence type="ECO:0000256" key="7">
    <source>
        <dbReference type="ARBA" id="ARBA00023136"/>
    </source>
</evidence>
<evidence type="ECO:0000256" key="2">
    <source>
        <dbReference type="ARBA" id="ARBA00022654"/>
    </source>
</evidence>
<evidence type="ECO:0000256" key="6">
    <source>
        <dbReference type="ARBA" id="ARBA00022989"/>
    </source>
</evidence>
<evidence type="ECO:0000256" key="4">
    <source>
        <dbReference type="ARBA" id="ARBA00022692"/>
    </source>
</evidence>
<gene>
    <name evidence="9" type="ORF">ACFO3S_20515</name>
</gene>
<evidence type="ECO:0000313" key="10">
    <source>
        <dbReference type="Proteomes" id="UP001596028"/>
    </source>
</evidence>
<keyword evidence="2" id="KW-0673">Quorum sensing</keyword>
<proteinExistence type="predicted"/>
<organism evidence="9 10">
    <name type="scientific">Cohnella hongkongensis</name>
    <dbReference type="NCBI Taxonomy" id="178337"/>
    <lineage>
        <taxon>Bacteria</taxon>
        <taxon>Bacillati</taxon>
        <taxon>Bacillota</taxon>
        <taxon>Bacilli</taxon>
        <taxon>Bacillales</taxon>
        <taxon>Paenibacillaceae</taxon>
        <taxon>Cohnella</taxon>
    </lineage>
</organism>
<evidence type="ECO:0000256" key="8">
    <source>
        <dbReference type="SAM" id="Phobius"/>
    </source>
</evidence>
<protein>
    <submittedName>
        <fullName evidence="9">Accessory gene regulator B family protein</fullName>
    </submittedName>
</protein>
<feature type="transmembrane region" description="Helical" evidence="8">
    <location>
        <begin position="81"/>
        <end position="100"/>
    </location>
</feature>
<reference evidence="10" key="1">
    <citation type="journal article" date="2019" name="Int. J. Syst. Evol. Microbiol.">
        <title>The Global Catalogue of Microorganisms (GCM) 10K type strain sequencing project: providing services to taxonomists for standard genome sequencing and annotation.</title>
        <authorList>
            <consortium name="The Broad Institute Genomics Platform"/>
            <consortium name="The Broad Institute Genome Sequencing Center for Infectious Disease"/>
            <person name="Wu L."/>
            <person name="Ma J."/>
        </authorList>
    </citation>
    <scope>NUCLEOTIDE SEQUENCE [LARGE SCALE GENOMIC DNA]</scope>
    <source>
        <strain evidence="10">CCUG 49571</strain>
    </source>
</reference>
<feature type="transmembrane region" description="Helical" evidence="8">
    <location>
        <begin position="41"/>
        <end position="69"/>
    </location>
</feature>
<keyword evidence="10" id="KW-1185">Reference proteome</keyword>
<accession>A0ABV9FKF0</accession>
<name>A0ABV9FKF0_9BACL</name>